<dbReference type="SUPFAM" id="SSF53807">
    <property type="entry name" value="Helical backbone' metal receptor"/>
    <property type="match status" value="1"/>
</dbReference>
<dbReference type="Proteomes" id="UP000648801">
    <property type="component" value="Unassembled WGS sequence"/>
</dbReference>
<feature type="domain" description="Fe/B12 periplasmic-binding" evidence="1">
    <location>
        <begin position="5"/>
        <end position="254"/>
    </location>
</feature>
<dbReference type="Pfam" id="PF01497">
    <property type="entry name" value="Peripla_BP_2"/>
    <property type="match status" value="1"/>
</dbReference>
<dbReference type="EMBL" id="BMJB01000001">
    <property type="protein sequence ID" value="GGA57541.1"/>
    <property type="molecule type" value="Genomic_DNA"/>
</dbReference>
<evidence type="ECO:0000313" key="2">
    <source>
        <dbReference type="EMBL" id="GGA57541.1"/>
    </source>
</evidence>
<dbReference type="PANTHER" id="PTHR42860">
    <property type="entry name" value="VITAMIN B12-BINDING PROTEIN"/>
    <property type="match status" value="1"/>
</dbReference>
<gene>
    <name evidence="2" type="ORF">GCM10011507_06150</name>
</gene>
<proteinExistence type="predicted"/>
<evidence type="ECO:0000313" key="3">
    <source>
        <dbReference type="Proteomes" id="UP000648801"/>
    </source>
</evidence>
<sequence>MAATRIASLQPSITLTLQALGRLDRLVACTRYCLEALPELAARNLPILHDSWSADTAEILAAHPDLVVASVPYRLESLAAILKTGIPVLALTPHTLADIYKDINLLAGIVEAEDEGRVLVARMREAIDLTRQRSAPRRRTPLVYCEEWGKPLIHSQHWVAELVEAAGGRFLGEPGAHTTPEAVAEANPDVLLFAWCGAGDRVPLDRVVAQRNWFDLPAVRHARVYCIPDEYLNTPAHTLLEGLHSIAAAIHPEIFPSHPRLIQLTGAAESSDQDLVQSSVSSVG</sequence>
<dbReference type="Gene3D" id="3.40.50.1980">
    <property type="entry name" value="Nitrogenase molybdenum iron protein domain"/>
    <property type="match status" value="2"/>
</dbReference>
<dbReference type="InterPro" id="IPR002491">
    <property type="entry name" value="ABC_transptr_periplasmic_BD"/>
</dbReference>
<dbReference type="InterPro" id="IPR051030">
    <property type="entry name" value="Vitamin_B12-ABC_binding"/>
</dbReference>
<dbReference type="RefSeq" id="WP_188757845.1">
    <property type="nucleotide sequence ID" value="NZ_BMJB01000001.1"/>
</dbReference>
<keyword evidence="3" id="KW-1185">Reference proteome</keyword>
<evidence type="ECO:0000259" key="1">
    <source>
        <dbReference type="PROSITE" id="PS50983"/>
    </source>
</evidence>
<comment type="caution">
    <text evidence="2">The sequence shown here is derived from an EMBL/GenBank/DDBJ whole genome shotgun (WGS) entry which is preliminary data.</text>
</comment>
<organism evidence="2 3">
    <name type="scientific">Edaphobacter acidisoli</name>
    <dbReference type="NCBI Taxonomy" id="2040573"/>
    <lineage>
        <taxon>Bacteria</taxon>
        <taxon>Pseudomonadati</taxon>
        <taxon>Acidobacteriota</taxon>
        <taxon>Terriglobia</taxon>
        <taxon>Terriglobales</taxon>
        <taxon>Acidobacteriaceae</taxon>
        <taxon>Edaphobacter</taxon>
    </lineage>
</organism>
<dbReference type="PROSITE" id="PS50983">
    <property type="entry name" value="FE_B12_PBP"/>
    <property type="match status" value="1"/>
</dbReference>
<name>A0A916RIP3_9BACT</name>
<protein>
    <submittedName>
        <fullName evidence="2">Cobalamin-binding protein</fullName>
    </submittedName>
</protein>
<dbReference type="AlphaFoldDB" id="A0A916RIP3"/>
<dbReference type="PANTHER" id="PTHR42860:SF2">
    <property type="entry name" value="BLL4160 PROTEIN"/>
    <property type="match status" value="1"/>
</dbReference>
<accession>A0A916RIP3</accession>
<reference evidence="2" key="1">
    <citation type="journal article" date="2014" name="Int. J. Syst. Evol. Microbiol.">
        <title>Complete genome sequence of Corynebacterium casei LMG S-19264T (=DSM 44701T), isolated from a smear-ripened cheese.</title>
        <authorList>
            <consortium name="US DOE Joint Genome Institute (JGI-PGF)"/>
            <person name="Walter F."/>
            <person name="Albersmeier A."/>
            <person name="Kalinowski J."/>
            <person name="Ruckert C."/>
        </authorList>
    </citation>
    <scope>NUCLEOTIDE SEQUENCE</scope>
    <source>
        <strain evidence="2">CGMCC 1.15447</strain>
    </source>
</reference>
<reference evidence="2" key="2">
    <citation type="submission" date="2020-09" db="EMBL/GenBank/DDBJ databases">
        <authorList>
            <person name="Sun Q."/>
            <person name="Zhou Y."/>
        </authorList>
    </citation>
    <scope>NUCLEOTIDE SEQUENCE</scope>
    <source>
        <strain evidence="2">CGMCC 1.15447</strain>
    </source>
</reference>